<proteinExistence type="predicted"/>
<gene>
    <name evidence="1" type="ORF">BWK73_45610</name>
</gene>
<evidence type="ECO:0000313" key="1">
    <source>
        <dbReference type="EMBL" id="OQX01569.1"/>
    </source>
</evidence>
<organism evidence="1 2">
    <name type="scientific">Thiothrix lacustris</name>
    <dbReference type="NCBI Taxonomy" id="525917"/>
    <lineage>
        <taxon>Bacteria</taxon>
        <taxon>Pseudomonadati</taxon>
        <taxon>Pseudomonadota</taxon>
        <taxon>Gammaproteobacteria</taxon>
        <taxon>Thiotrichales</taxon>
        <taxon>Thiotrichaceae</taxon>
        <taxon>Thiothrix</taxon>
    </lineage>
</organism>
<reference evidence="1 2" key="1">
    <citation type="submission" date="2017-01" db="EMBL/GenBank/DDBJ databases">
        <title>Novel large sulfur bacteria in the metagenomes of groundwater-fed chemosynthetic microbial mats in the Lake Huron basin.</title>
        <authorList>
            <person name="Sharrar A.M."/>
            <person name="Flood B.E."/>
            <person name="Bailey J.V."/>
            <person name="Jones D.S."/>
            <person name="Biddanda B."/>
            <person name="Ruberg S.A."/>
            <person name="Marcus D.N."/>
            <person name="Dick G.J."/>
        </authorList>
    </citation>
    <scope>NUCLEOTIDE SEQUENCE [LARGE SCALE GENOMIC DNA]</scope>
    <source>
        <strain evidence="1">A8</strain>
    </source>
</reference>
<sequence>MQINLLFNKDEWGRASLTGTIAVYEPCHALIYATYKGDVWWAKSANALSEISYNALYHHVHDGEKRQVIVNCGVTLQDFVMPSGYDPLHSCVVDITLLTPNTLYACREHELGIILLPKSATKSMRNKIWQLKDAFMTDALLPFTAELSHGRTGHRTK</sequence>
<name>A0A1Y1QAN3_9GAMM</name>
<evidence type="ECO:0000313" key="2">
    <source>
        <dbReference type="Proteomes" id="UP000192491"/>
    </source>
</evidence>
<comment type="caution">
    <text evidence="1">The sequence shown here is derived from an EMBL/GenBank/DDBJ whole genome shotgun (WGS) entry which is preliminary data.</text>
</comment>
<protein>
    <submittedName>
        <fullName evidence="1">Uncharacterized protein</fullName>
    </submittedName>
</protein>
<dbReference type="EMBL" id="MTEJ01000566">
    <property type="protein sequence ID" value="OQX01569.1"/>
    <property type="molecule type" value="Genomic_DNA"/>
</dbReference>
<dbReference type="AlphaFoldDB" id="A0A1Y1QAN3"/>
<accession>A0A1Y1QAN3</accession>
<dbReference type="Proteomes" id="UP000192491">
    <property type="component" value="Unassembled WGS sequence"/>
</dbReference>